<dbReference type="AlphaFoldDB" id="E9HSP6"/>
<evidence type="ECO:0008006" key="3">
    <source>
        <dbReference type="Google" id="ProtNLM"/>
    </source>
</evidence>
<protein>
    <recommendedName>
        <fullName evidence="3">HTH CENPB-type domain-containing protein</fullName>
    </recommendedName>
</protein>
<evidence type="ECO:0000313" key="2">
    <source>
        <dbReference type="Proteomes" id="UP000000305"/>
    </source>
</evidence>
<name>E9HSP6_DAPPU</name>
<dbReference type="InParanoid" id="E9HSP6"/>
<gene>
    <name evidence="1" type="ORF">DAPPUDRAFT_117451</name>
</gene>
<evidence type="ECO:0000313" key="1">
    <source>
        <dbReference type="EMBL" id="EFX65239.1"/>
    </source>
</evidence>
<sequence length="127" mass="14771">MPFVPNKEAGRDWLSGFMRRRQDLSIRKPQATSLSRATSFNKHNDDSFFDNVDVELHLREAHWLQSALQYLPQGRLFHHILSFQEFILRNISSVVPLLVLLDQPISLAGYVRQRSVDFASSFVTDRQ</sequence>
<dbReference type="KEGG" id="dpx:DAPPUDRAFT_117451"/>
<dbReference type="OrthoDB" id="8191755at2759"/>
<proteinExistence type="predicted"/>
<dbReference type="EMBL" id="GL732755">
    <property type="protein sequence ID" value="EFX65239.1"/>
    <property type="molecule type" value="Genomic_DNA"/>
</dbReference>
<dbReference type="HOGENOM" id="CLU_1972704_0_0_1"/>
<dbReference type="STRING" id="6669.E9HSP6"/>
<dbReference type="Proteomes" id="UP000000305">
    <property type="component" value="Unassembled WGS sequence"/>
</dbReference>
<organism evidence="1 2">
    <name type="scientific">Daphnia pulex</name>
    <name type="common">Water flea</name>
    <dbReference type="NCBI Taxonomy" id="6669"/>
    <lineage>
        <taxon>Eukaryota</taxon>
        <taxon>Metazoa</taxon>
        <taxon>Ecdysozoa</taxon>
        <taxon>Arthropoda</taxon>
        <taxon>Crustacea</taxon>
        <taxon>Branchiopoda</taxon>
        <taxon>Diplostraca</taxon>
        <taxon>Cladocera</taxon>
        <taxon>Anomopoda</taxon>
        <taxon>Daphniidae</taxon>
        <taxon>Daphnia</taxon>
    </lineage>
</organism>
<accession>E9HSP6</accession>
<keyword evidence="2" id="KW-1185">Reference proteome</keyword>
<reference evidence="1 2" key="1">
    <citation type="journal article" date="2011" name="Science">
        <title>The ecoresponsive genome of Daphnia pulex.</title>
        <authorList>
            <person name="Colbourne J.K."/>
            <person name="Pfrender M.E."/>
            <person name="Gilbert D."/>
            <person name="Thomas W.K."/>
            <person name="Tucker A."/>
            <person name="Oakley T.H."/>
            <person name="Tokishita S."/>
            <person name="Aerts A."/>
            <person name="Arnold G.J."/>
            <person name="Basu M.K."/>
            <person name="Bauer D.J."/>
            <person name="Caceres C.E."/>
            <person name="Carmel L."/>
            <person name="Casola C."/>
            <person name="Choi J.H."/>
            <person name="Detter J.C."/>
            <person name="Dong Q."/>
            <person name="Dusheyko S."/>
            <person name="Eads B.D."/>
            <person name="Frohlich T."/>
            <person name="Geiler-Samerotte K.A."/>
            <person name="Gerlach D."/>
            <person name="Hatcher P."/>
            <person name="Jogdeo S."/>
            <person name="Krijgsveld J."/>
            <person name="Kriventseva E.V."/>
            <person name="Kultz D."/>
            <person name="Laforsch C."/>
            <person name="Lindquist E."/>
            <person name="Lopez J."/>
            <person name="Manak J.R."/>
            <person name="Muller J."/>
            <person name="Pangilinan J."/>
            <person name="Patwardhan R.P."/>
            <person name="Pitluck S."/>
            <person name="Pritham E.J."/>
            <person name="Rechtsteiner A."/>
            <person name="Rho M."/>
            <person name="Rogozin I.B."/>
            <person name="Sakarya O."/>
            <person name="Salamov A."/>
            <person name="Schaack S."/>
            <person name="Shapiro H."/>
            <person name="Shiga Y."/>
            <person name="Skalitzky C."/>
            <person name="Smith Z."/>
            <person name="Souvorov A."/>
            <person name="Sung W."/>
            <person name="Tang Z."/>
            <person name="Tsuchiya D."/>
            <person name="Tu H."/>
            <person name="Vos H."/>
            <person name="Wang M."/>
            <person name="Wolf Y.I."/>
            <person name="Yamagata H."/>
            <person name="Yamada T."/>
            <person name="Ye Y."/>
            <person name="Shaw J.R."/>
            <person name="Andrews J."/>
            <person name="Crease T.J."/>
            <person name="Tang H."/>
            <person name="Lucas S.M."/>
            <person name="Robertson H.M."/>
            <person name="Bork P."/>
            <person name="Koonin E.V."/>
            <person name="Zdobnov E.M."/>
            <person name="Grigoriev I.V."/>
            <person name="Lynch M."/>
            <person name="Boore J.L."/>
        </authorList>
    </citation>
    <scope>NUCLEOTIDE SEQUENCE [LARGE SCALE GENOMIC DNA]</scope>
</reference>